<sequence>MLGILAVLTSPCNTFQFKVNIPLKVLENIKFFCLKKRVYP</sequence>
<dbReference type="EMBL" id="JXLU01000127">
    <property type="protein sequence ID" value="KIO71439.1"/>
    <property type="molecule type" value="Genomic_DNA"/>
</dbReference>
<evidence type="ECO:0000313" key="1">
    <source>
        <dbReference type="EMBL" id="KIO71439.1"/>
    </source>
</evidence>
<accession>A0ABD4A3U6</accession>
<organism evidence="1 2">
    <name type="scientific">Caldibacillus thermoamylovorans</name>
    <dbReference type="NCBI Taxonomy" id="35841"/>
    <lineage>
        <taxon>Bacteria</taxon>
        <taxon>Bacillati</taxon>
        <taxon>Bacillota</taxon>
        <taxon>Bacilli</taxon>
        <taxon>Bacillales</taxon>
        <taxon>Bacillaceae</taxon>
        <taxon>Caldibacillus</taxon>
    </lineage>
</organism>
<proteinExistence type="predicted"/>
<dbReference type="AlphaFoldDB" id="A0ABD4A3U6"/>
<evidence type="ECO:0000313" key="2">
    <source>
        <dbReference type="Proteomes" id="UP000032076"/>
    </source>
</evidence>
<comment type="caution">
    <text evidence="1">The sequence shown here is derived from an EMBL/GenBank/DDBJ whole genome shotgun (WGS) entry which is preliminary data.</text>
</comment>
<name>A0ABD4A3U6_9BACI</name>
<gene>
    <name evidence="1" type="ORF">B4167_3696</name>
</gene>
<evidence type="ECO:0008006" key="3">
    <source>
        <dbReference type="Google" id="ProtNLM"/>
    </source>
</evidence>
<dbReference type="Proteomes" id="UP000032076">
    <property type="component" value="Unassembled WGS sequence"/>
</dbReference>
<reference evidence="1 2" key="1">
    <citation type="submission" date="2015-01" db="EMBL/GenBank/DDBJ databases">
        <title>Draft Genome Sequences of Four Bacillus thermoamylovorans Strains, Isolated From Food Products.</title>
        <authorList>
            <person name="Krawcyk A.O."/>
            <person name="Berendsen E.M."/>
            <person name="Eijlander R.T."/>
            <person name="de Jong A."/>
            <person name="Wells-Bennik M."/>
            <person name="Kuipers O.P."/>
        </authorList>
    </citation>
    <scope>NUCLEOTIDE SEQUENCE [LARGE SCALE GENOMIC DNA]</scope>
    <source>
        <strain evidence="1 2">B4167</strain>
    </source>
</reference>
<protein>
    <recommendedName>
        <fullName evidence="3">Lipoprotein</fullName>
    </recommendedName>
</protein>